<organism evidence="10 11">
    <name type="scientific">Streptomyces pathocidini</name>
    <dbReference type="NCBI Taxonomy" id="1650571"/>
    <lineage>
        <taxon>Bacteria</taxon>
        <taxon>Bacillati</taxon>
        <taxon>Actinomycetota</taxon>
        <taxon>Actinomycetes</taxon>
        <taxon>Kitasatosporales</taxon>
        <taxon>Streptomycetaceae</taxon>
        <taxon>Streptomyces</taxon>
    </lineage>
</organism>
<evidence type="ECO:0000256" key="1">
    <source>
        <dbReference type="ARBA" id="ARBA00004651"/>
    </source>
</evidence>
<dbReference type="InterPro" id="IPR036259">
    <property type="entry name" value="MFS_trans_sf"/>
</dbReference>
<feature type="transmembrane region" description="Helical" evidence="8">
    <location>
        <begin position="187"/>
        <end position="210"/>
    </location>
</feature>
<dbReference type="CDD" id="cd17321">
    <property type="entry name" value="MFS_MMR_MDR_like"/>
    <property type="match status" value="1"/>
</dbReference>
<feature type="transmembrane region" description="Helical" evidence="8">
    <location>
        <begin position="33"/>
        <end position="53"/>
    </location>
</feature>
<dbReference type="SUPFAM" id="SSF103473">
    <property type="entry name" value="MFS general substrate transporter"/>
    <property type="match status" value="1"/>
</dbReference>
<feature type="transmembrane region" description="Helical" evidence="8">
    <location>
        <begin position="102"/>
        <end position="120"/>
    </location>
</feature>
<evidence type="ECO:0000256" key="5">
    <source>
        <dbReference type="ARBA" id="ARBA00023136"/>
    </source>
</evidence>
<keyword evidence="5 8" id="KW-0472">Membrane</keyword>
<dbReference type="PANTHER" id="PTHR42718">
    <property type="entry name" value="MAJOR FACILITATOR SUPERFAMILY MULTIDRUG TRANSPORTER MFSC"/>
    <property type="match status" value="1"/>
</dbReference>
<evidence type="ECO:0000256" key="3">
    <source>
        <dbReference type="ARBA" id="ARBA00022692"/>
    </source>
</evidence>
<evidence type="ECO:0000256" key="6">
    <source>
        <dbReference type="ARBA" id="ARBA00023251"/>
    </source>
</evidence>
<dbReference type="Pfam" id="PF07690">
    <property type="entry name" value="MFS_1"/>
    <property type="match status" value="1"/>
</dbReference>
<evidence type="ECO:0000256" key="4">
    <source>
        <dbReference type="ARBA" id="ARBA00022989"/>
    </source>
</evidence>
<dbReference type="PANTHER" id="PTHR42718:SF9">
    <property type="entry name" value="MAJOR FACILITATOR SUPERFAMILY MULTIDRUG TRANSPORTER MFSC"/>
    <property type="match status" value="1"/>
</dbReference>
<sequence>MRGPRPVRHGKDAASGDGRGQGVESASRRPGEFGILLALAFAAFMTCLDNTVVNVALPRIQQSLRLDLPDLEWVAAAYPLTFAALLLTGGRSADIWGRRPTLLTGLALFTAASLLCGLARSGPVLIAFRGLQGVGAALVMPASLAVLARDLGPRARAAGIAVWMSALALALALGPVLGGLISQHWGWGWIFAINVPFGVLAAVTVARALPRGGRTVPGRGLVRAVALAGRFDPLGTGLSCLAAGACAFGLIEGVRLGLVPAVAVFAASALALALFVWRQHAARTPMVDLTLFRDRVFAGGLAAQVLWGLGVNGVLFLTALFLQRVLGLTPTEAGLAFTPVALFLILATPLVPVLVRVLGAHRACAGGLLTVAAGLLALARVGAGASPLDLLPGLVAIGAGSALTVPLTERTLDASPDEVSGATSGVVSAAREFAGLLGIAVLGAIVAHRQNTESDSKGASAAFVEGYQSGLLVASVFVAIGAVVAAVSLRPAPLAESRKNDG</sequence>
<dbReference type="PROSITE" id="PS00216">
    <property type="entry name" value="SUGAR_TRANSPORT_1"/>
    <property type="match status" value="1"/>
</dbReference>
<feature type="transmembrane region" description="Helical" evidence="8">
    <location>
        <begin position="367"/>
        <end position="384"/>
    </location>
</feature>
<name>A0ABW7UJJ6_9ACTN</name>
<keyword evidence="3 8" id="KW-0812">Transmembrane</keyword>
<keyword evidence="11" id="KW-1185">Reference proteome</keyword>
<dbReference type="Gene3D" id="1.20.1720.10">
    <property type="entry name" value="Multidrug resistance protein D"/>
    <property type="match status" value="1"/>
</dbReference>
<keyword evidence="6" id="KW-0046">Antibiotic resistance</keyword>
<feature type="transmembrane region" description="Helical" evidence="8">
    <location>
        <begin position="257"/>
        <end position="277"/>
    </location>
</feature>
<dbReference type="PROSITE" id="PS50850">
    <property type="entry name" value="MFS"/>
    <property type="match status" value="1"/>
</dbReference>
<reference evidence="10 11" key="1">
    <citation type="submission" date="2024-10" db="EMBL/GenBank/DDBJ databases">
        <title>The Natural Products Discovery Center: Release of the First 8490 Sequenced Strains for Exploring Actinobacteria Biosynthetic Diversity.</title>
        <authorList>
            <person name="Kalkreuter E."/>
            <person name="Kautsar S.A."/>
            <person name="Yang D."/>
            <person name="Bader C.D."/>
            <person name="Teijaro C.N."/>
            <person name="Fluegel L."/>
            <person name="Davis C.M."/>
            <person name="Simpson J.R."/>
            <person name="Lauterbach L."/>
            <person name="Steele A.D."/>
            <person name="Gui C."/>
            <person name="Meng S."/>
            <person name="Li G."/>
            <person name="Viehrig K."/>
            <person name="Ye F."/>
            <person name="Su P."/>
            <person name="Kiefer A.F."/>
            <person name="Nichols A."/>
            <person name="Cepeda A.J."/>
            <person name="Yan W."/>
            <person name="Fan B."/>
            <person name="Jiang Y."/>
            <person name="Adhikari A."/>
            <person name="Zheng C.-J."/>
            <person name="Schuster L."/>
            <person name="Cowan T.M."/>
            <person name="Smanski M.J."/>
            <person name="Chevrette M.G."/>
            <person name="De Carvalho L.P.S."/>
            <person name="Shen B."/>
        </authorList>
    </citation>
    <scope>NUCLEOTIDE SEQUENCE [LARGE SCALE GENOMIC DNA]</scope>
    <source>
        <strain evidence="10 11">NPDC020327</strain>
    </source>
</reference>
<protein>
    <submittedName>
        <fullName evidence="10">MFS transporter</fullName>
    </submittedName>
</protein>
<feature type="transmembrane region" description="Helical" evidence="8">
    <location>
        <begin position="160"/>
        <end position="181"/>
    </location>
</feature>
<dbReference type="PRINTS" id="PR01036">
    <property type="entry name" value="TCRTETB"/>
</dbReference>
<evidence type="ECO:0000256" key="7">
    <source>
        <dbReference type="SAM" id="MobiDB-lite"/>
    </source>
</evidence>
<feature type="transmembrane region" description="Helical" evidence="8">
    <location>
        <begin position="467"/>
        <end position="489"/>
    </location>
</feature>
<feature type="transmembrane region" description="Helical" evidence="8">
    <location>
        <begin position="297"/>
        <end position="322"/>
    </location>
</feature>
<evidence type="ECO:0000256" key="2">
    <source>
        <dbReference type="ARBA" id="ARBA00022448"/>
    </source>
</evidence>
<accession>A0ABW7UJJ6</accession>
<keyword evidence="4 8" id="KW-1133">Transmembrane helix</keyword>
<feature type="transmembrane region" description="Helical" evidence="8">
    <location>
        <begin position="126"/>
        <end position="148"/>
    </location>
</feature>
<dbReference type="InterPro" id="IPR005829">
    <property type="entry name" value="Sugar_transporter_CS"/>
</dbReference>
<dbReference type="InterPro" id="IPR011701">
    <property type="entry name" value="MFS"/>
</dbReference>
<evidence type="ECO:0000259" key="9">
    <source>
        <dbReference type="PROSITE" id="PS50850"/>
    </source>
</evidence>
<feature type="domain" description="Major facilitator superfamily (MFS) profile" evidence="9">
    <location>
        <begin position="35"/>
        <end position="493"/>
    </location>
</feature>
<proteinExistence type="predicted"/>
<gene>
    <name evidence="10" type="ORF">ACH429_01620</name>
</gene>
<comment type="subcellular location">
    <subcellularLocation>
        <location evidence="1">Cell membrane</location>
        <topology evidence="1">Multi-pass membrane protein</topology>
    </subcellularLocation>
</comment>
<keyword evidence="2" id="KW-0813">Transport</keyword>
<feature type="region of interest" description="Disordered" evidence="7">
    <location>
        <begin position="1"/>
        <end position="27"/>
    </location>
</feature>
<feature type="transmembrane region" description="Helical" evidence="8">
    <location>
        <begin position="73"/>
        <end position="90"/>
    </location>
</feature>
<evidence type="ECO:0000313" key="10">
    <source>
        <dbReference type="EMBL" id="MFI1962840.1"/>
    </source>
</evidence>
<dbReference type="InterPro" id="IPR020846">
    <property type="entry name" value="MFS_dom"/>
</dbReference>
<dbReference type="Proteomes" id="UP001611548">
    <property type="component" value="Unassembled WGS sequence"/>
</dbReference>
<evidence type="ECO:0000313" key="11">
    <source>
        <dbReference type="Proteomes" id="UP001611548"/>
    </source>
</evidence>
<dbReference type="RefSeq" id="WP_079101207.1">
    <property type="nucleotide sequence ID" value="NZ_JBIRWE010000001.1"/>
</dbReference>
<dbReference type="Gene3D" id="1.20.1250.20">
    <property type="entry name" value="MFS general substrate transporter like domains"/>
    <property type="match status" value="1"/>
</dbReference>
<comment type="caution">
    <text evidence="10">The sequence shown here is derived from an EMBL/GenBank/DDBJ whole genome shotgun (WGS) entry which is preliminary data.</text>
</comment>
<evidence type="ECO:0000256" key="8">
    <source>
        <dbReference type="SAM" id="Phobius"/>
    </source>
</evidence>
<dbReference type="EMBL" id="JBIRWE010000001">
    <property type="protein sequence ID" value="MFI1962840.1"/>
    <property type="molecule type" value="Genomic_DNA"/>
</dbReference>
<feature type="transmembrane region" description="Helical" evidence="8">
    <location>
        <begin position="334"/>
        <end position="355"/>
    </location>
</feature>
<feature type="transmembrane region" description="Helical" evidence="8">
    <location>
        <begin position="231"/>
        <end position="251"/>
    </location>
</feature>